<sequence length="332" mass="37082">MGVFDKSLGVLLIGIFFNTYLYGVVTHQYALYRNTKFNDPRWIKMTVFSMFALDTFHSASVIYMAWVYYITNHANPQAIHNTAWPYPFTVIATSAAAFLTQCFLGYRIFRLTKSKIIYCAIVVLSVVALIMGTVCGIFVWQVTSRATVTHLQPLIAVWQCFEVGVDAVITGILSYVLSRSRTGFHRSDTIINRIIRAAIQTGLLCGIFSILSLIFFLTMPGTHFFGMLGIPIGRVYSNTLMDTLMSRHGLRGLVGSNEVQRSDAIWMAGEVQTSSMTPRSRTHNSIQLHIRKDVESRIDDGQPSPDASGKFYHLGGPTGSSSPREFKSMNTV</sequence>
<dbReference type="PANTHER" id="PTHR40465">
    <property type="entry name" value="CHROMOSOME 1, WHOLE GENOME SHOTGUN SEQUENCE"/>
    <property type="match status" value="1"/>
</dbReference>
<organism evidence="4 5">
    <name type="scientific">Collybia nuda</name>
    <dbReference type="NCBI Taxonomy" id="64659"/>
    <lineage>
        <taxon>Eukaryota</taxon>
        <taxon>Fungi</taxon>
        <taxon>Dikarya</taxon>
        <taxon>Basidiomycota</taxon>
        <taxon>Agaricomycotina</taxon>
        <taxon>Agaricomycetes</taxon>
        <taxon>Agaricomycetidae</taxon>
        <taxon>Agaricales</taxon>
        <taxon>Tricholomatineae</taxon>
        <taxon>Clitocybaceae</taxon>
        <taxon>Collybia</taxon>
    </lineage>
</organism>
<dbReference type="EMBL" id="MU150266">
    <property type="protein sequence ID" value="KAF9463008.1"/>
    <property type="molecule type" value="Genomic_DNA"/>
</dbReference>
<evidence type="ECO:0000259" key="3">
    <source>
        <dbReference type="Pfam" id="PF20152"/>
    </source>
</evidence>
<feature type="transmembrane region" description="Helical" evidence="2">
    <location>
        <begin position="6"/>
        <end position="25"/>
    </location>
</feature>
<feature type="transmembrane region" description="Helical" evidence="2">
    <location>
        <begin position="46"/>
        <end position="71"/>
    </location>
</feature>
<evidence type="ECO:0000256" key="1">
    <source>
        <dbReference type="SAM" id="MobiDB-lite"/>
    </source>
</evidence>
<gene>
    <name evidence="4" type="ORF">BDZ94DRAFT_645408</name>
</gene>
<dbReference type="Pfam" id="PF20152">
    <property type="entry name" value="DUF6534"/>
    <property type="match status" value="1"/>
</dbReference>
<dbReference type="OrthoDB" id="2562493at2759"/>
<comment type="caution">
    <text evidence="4">The sequence shown here is derived from an EMBL/GenBank/DDBJ whole genome shotgun (WGS) entry which is preliminary data.</text>
</comment>
<feature type="compositionally biased region" description="Polar residues" evidence="1">
    <location>
        <begin position="319"/>
        <end position="332"/>
    </location>
</feature>
<evidence type="ECO:0000313" key="5">
    <source>
        <dbReference type="Proteomes" id="UP000807353"/>
    </source>
</evidence>
<dbReference type="PANTHER" id="PTHR40465:SF1">
    <property type="entry name" value="DUF6534 DOMAIN-CONTAINING PROTEIN"/>
    <property type="match status" value="1"/>
</dbReference>
<keyword evidence="5" id="KW-1185">Reference proteome</keyword>
<keyword evidence="2" id="KW-1133">Transmembrane helix</keyword>
<feature type="domain" description="DUF6534" evidence="3">
    <location>
        <begin position="163"/>
        <end position="248"/>
    </location>
</feature>
<keyword evidence="2" id="KW-0812">Transmembrane</keyword>
<name>A0A9P5Y481_9AGAR</name>
<feature type="transmembrane region" description="Helical" evidence="2">
    <location>
        <begin position="116"/>
        <end position="143"/>
    </location>
</feature>
<evidence type="ECO:0000313" key="4">
    <source>
        <dbReference type="EMBL" id="KAF9463008.1"/>
    </source>
</evidence>
<feature type="region of interest" description="Disordered" evidence="1">
    <location>
        <begin position="293"/>
        <end position="332"/>
    </location>
</feature>
<feature type="transmembrane region" description="Helical" evidence="2">
    <location>
        <begin position="155"/>
        <end position="177"/>
    </location>
</feature>
<dbReference type="InterPro" id="IPR045339">
    <property type="entry name" value="DUF6534"/>
</dbReference>
<protein>
    <recommendedName>
        <fullName evidence="3">DUF6534 domain-containing protein</fullName>
    </recommendedName>
</protein>
<proteinExistence type="predicted"/>
<feature type="transmembrane region" description="Helical" evidence="2">
    <location>
        <begin position="83"/>
        <end position="104"/>
    </location>
</feature>
<dbReference type="AlphaFoldDB" id="A0A9P5Y481"/>
<accession>A0A9P5Y481</accession>
<reference evidence="4" key="1">
    <citation type="submission" date="2020-11" db="EMBL/GenBank/DDBJ databases">
        <authorList>
            <consortium name="DOE Joint Genome Institute"/>
            <person name="Ahrendt S."/>
            <person name="Riley R."/>
            <person name="Andreopoulos W."/>
            <person name="Labutti K."/>
            <person name="Pangilinan J."/>
            <person name="Ruiz-Duenas F.J."/>
            <person name="Barrasa J.M."/>
            <person name="Sanchez-Garcia M."/>
            <person name="Camarero S."/>
            <person name="Miyauchi S."/>
            <person name="Serrano A."/>
            <person name="Linde D."/>
            <person name="Babiker R."/>
            <person name="Drula E."/>
            <person name="Ayuso-Fernandez I."/>
            <person name="Pacheco R."/>
            <person name="Padilla G."/>
            <person name="Ferreira P."/>
            <person name="Barriuso J."/>
            <person name="Kellner H."/>
            <person name="Castanera R."/>
            <person name="Alfaro M."/>
            <person name="Ramirez L."/>
            <person name="Pisabarro A.G."/>
            <person name="Kuo A."/>
            <person name="Tritt A."/>
            <person name="Lipzen A."/>
            <person name="He G."/>
            <person name="Yan M."/>
            <person name="Ng V."/>
            <person name="Cullen D."/>
            <person name="Martin F."/>
            <person name="Rosso M.-N."/>
            <person name="Henrissat B."/>
            <person name="Hibbett D."/>
            <person name="Martinez A.T."/>
            <person name="Grigoriev I.V."/>
        </authorList>
    </citation>
    <scope>NUCLEOTIDE SEQUENCE</scope>
    <source>
        <strain evidence="4">CBS 247.69</strain>
    </source>
</reference>
<evidence type="ECO:0000256" key="2">
    <source>
        <dbReference type="SAM" id="Phobius"/>
    </source>
</evidence>
<keyword evidence="2" id="KW-0472">Membrane</keyword>
<dbReference type="Proteomes" id="UP000807353">
    <property type="component" value="Unassembled WGS sequence"/>
</dbReference>
<feature type="transmembrane region" description="Helical" evidence="2">
    <location>
        <begin position="197"/>
        <end position="217"/>
    </location>
</feature>